<proteinExistence type="predicted"/>
<dbReference type="Proteomes" id="UP000193920">
    <property type="component" value="Unassembled WGS sequence"/>
</dbReference>
<gene>
    <name evidence="2" type="ORF">LY90DRAFT_622900</name>
</gene>
<sequence>MTCYKHVIPDLSSINKDITCDINYETDNNGCEILRIKCKSNDTTCESSYGCINGGNVNYYTSFPLPTIIEKPTEKRSTTVMSTYQCPEYTELPAFTLNNDDEVYDNDYKSIDHKEIDEKTTENDNGSSDEKVEGGEEENSKTKVISKSGEHNIEIDETLTENLMMKEKEKKIPKLRQFLIQMNK</sequence>
<accession>A0A1Y2BZ35</accession>
<feature type="compositionally biased region" description="Basic and acidic residues" evidence="1">
    <location>
        <begin position="114"/>
        <end position="141"/>
    </location>
</feature>
<keyword evidence="3" id="KW-1185">Reference proteome</keyword>
<protein>
    <submittedName>
        <fullName evidence="2">Uncharacterized protein</fullName>
    </submittedName>
</protein>
<dbReference type="AlphaFoldDB" id="A0A1Y2BZ35"/>
<evidence type="ECO:0000256" key="1">
    <source>
        <dbReference type="SAM" id="MobiDB-lite"/>
    </source>
</evidence>
<evidence type="ECO:0000313" key="2">
    <source>
        <dbReference type="EMBL" id="ORY40020.1"/>
    </source>
</evidence>
<evidence type="ECO:0000313" key="3">
    <source>
        <dbReference type="Proteomes" id="UP000193920"/>
    </source>
</evidence>
<reference evidence="2 3" key="1">
    <citation type="submission" date="2016-08" db="EMBL/GenBank/DDBJ databases">
        <title>A Parts List for Fungal Cellulosomes Revealed by Comparative Genomics.</title>
        <authorList>
            <consortium name="DOE Joint Genome Institute"/>
            <person name="Haitjema C.H."/>
            <person name="Gilmore S.P."/>
            <person name="Henske J.K."/>
            <person name="Solomon K.V."/>
            <person name="De Groot R."/>
            <person name="Kuo A."/>
            <person name="Mondo S.J."/>
            <person name="Salamov A.A."/>
            <person name="Labutti K."/>
            <person name="Zhao Z."/>
            <person name="Chiniquy J."/>
            <person name="Barry K."/>
            <person name="Brewer H.M."/>
            <person name="Purvine S.O."/>
            <person name="Wright A.T."/>
            <person name="Boxma B."/>
            <person name="Van Alen T."/>
            <person name="Hackstein J.H."/>
            <person name="Baker S.E."/>
            <person name="Grigoriev I.V."/>
            <person name="O'Malley M.A."/>
        </authorList>
    </citation>
    <scope>NUCLEOTIDE SEQUENCE [LARGE SCALE GENOMIC DNA]</scope>
    <source>
        <strain evidence="2 3">G1</strain>
    </source>
</reference>
<dbReference type="EMBL" id="MCOG01000129">
    <property type="protein sequence ID" value="ORY40020.1"/>
    <property type="molecule type" value="Genomic_DNA"/>
</dbReference>
<name>A0A1Y2BZ35_9FUNG</name>
<comment type="caution">
    <text evidence="2">The sequence shown here is derived from an EMBL/GenBank/DDBJ whole genome shotgun (WGS) entry which is preliminary data.</text>
</comment>
<feature type="region of interest" description="Disordered" evidence="1">
    <location>
        <begin position="114"/>
        <end position="152"/>
    </location>
</feature>
<organism evidence="2 3">
    <name type="scientific">Neocallimastix californiae</name>
    <dbReference type="NCBI Taxonomy" id="1754190"/>
    <lineage>
        <taxon>Eukaryota</taxon>
        <taxon>Fungi</taxon>
        <taxon>Fungi incertae sedis</taxon>
        <taxon>Chytridiomycota</taxon>
        <taxon>Chytridiomycota incertae sedis</taxon>
        <taxon>Neocallimastigomycetes</taxon>
        <taxon>Neocallimastigales</taxon>
        <taxon>Neocallimastigaceae</taxon>
        <taxon>Neocallimastix</taxon>
    </lineage>
</organism>